<evidence type="ECO:0008006" key="3">
    <source>
        <dbReference type="Google" id="ProtNLM"/>
    </source>
</evidence>
<dbReference type="PROSITE" id="PS51257">
    <property type="entry name" value="PROKAR_LIPOPROTEIN"/>
    <property type="match status" value="1"/>
</dbReference>
<protein>
    <recommendedName>
        <fullName evidence="3">DUF4397 domain-containing protein</fullName>
    </recommendedName>
</protein>
<dbReference type="AlphaFoldDB" id="A0A2X2RBI8"/>
<organism evidence="1 2">
    <name type="scientific">Capnocytophaga ochracea</name>
    <dbReference type="NCBI Taxonomy" id="1018"/>
    <lineage>
        <taxon>Bacteria</taxon>
        <taxon>Pseudomonadati</taxon>
        <taxon>Bacteroidota</taxon>
        <taxon>Flavobacteriia</taxon>
        <taxon>Flavobacteriales</taxon>
        <taxon>Flavobacteriaceae</taxon>
        <taxon>Capnocytophaga</taxon>
    </lineage>
</organism>
<evidence type="ECO:0000313" key="1">
    <source>
        <dbReference type="EMBL" id="SQA78586.1"/>
    </source>
</evidence>
<proteinExistence type="predicted"/>
<sequence>MRYLIYLFTFIALSCSKEAIEPENYTLHVQNRYFEAVTISVGEHFSEKLSPNTVSKTFTLPKGTYKVVAITASRLRLESTVQIQGSKSELTIEICPKGKIYITH</sequence>
<dbReference type="Proteomes" id="UP000249891">
    <property type="component" value="Unassembled WGS sequence"/>
</dbReference>
<dbReference type="RefSeq" id="WP_128091678.1">
    <property type="nucleotide sequence ID" value="NZ_UARG01000017.1"/>
</dbReference>
<evidence type="ECO:0000313" key="2">
    <source>
        <dbReference type="Proteomes" id="UP000249891"/>
    </source>
</evidence>
<reference evidence="1 2" key="1">
    <citation type="submission" date="2018-06" db="EMBL/GenBank/DDBJ databases">
        <authorList>
            <consortium name="Pathogen Informatics"/>
            <person name="Doyle S."/>
        </authorList>
    </citation>
    <scope>NUCLEOTIDE SEQUENCE [LARGE SCALE GENOMIC DNA]</scope>
    <source>
        <strain evidence="1 2">NCTC11546</strain>
    </source>
</reference>
<gene>
    <name evidence="1" type="ORF">NCTC11546_01826</name>
</gene>
<name>A0A2X2RBI8_CAPOC</name>
<accession>A0A2X2RBI8</accession>
<dbReference type="EMBL" id="UARG01000017">
    <property type="protein sequence ID" value="SQA78586.1"/>
    <property type="molecule type" value="Genomic_DNA"/>
</dbReference>